<dbReference type="GO" id="GO:0010411">
    <property type="term" value="P:xyloglucan metabolic process"/>
    <property type="evidence" value="ECO:0007669"/>
    <property type="project" value="TreeGrafter"/>
</dbReference>
<dbReference type="PANTHER" id="PTHR43739">
    <property type="entry name" value="XYLOGLUCANASE (EUROFUNG)"/>
    <property type="match status" value="1"/>
</dbReference>
<dbReference type="InterPro" id="IPR015943">
    <property type="entry name" value="WD40/YVTN_repeat-like_dom_sf"/>
</dbReference>
<sequence>MRAYAALDDRLVAVSNIRTGPSSREVLVGFEFECLAASRSRPEQVLAGTVESGLQRSTDGGTTWDTLGVFDDRVTAATVSPHDPDVVWVGTEPSAVYRSTDGGDTWSERGDLTDLPSAEEWAFPPRPHTHHVRWLAVDPQDSATVYAAIEAGAFLRSTDAGQAWEPRPAGARLDNHTLATHPDAPGRVYAAAGDGYAESADGGRTWQYPEAGLDHGYVWGLAVDSADPERVVVSAADGARSAHTPARAETYLYRRTPDGGWERAMDGYPEGTVRAVLAAGVRAGEFAALTNRGVYWSDDGGDSWSRLAVEWPEEDLVGRGLALVEDEEPST</sequence>
<keyword evidence="2" id="KW-1185">Reference proteome</keyword>
<proteinExistence type="predicted"/>
<dbReference type="SUPFAM" id="SSF110296">
    <property type="entry name" value="Oligoxyloglucan reducing end-specific cellobiohydrolase"/>
    <property type="match status" value="1"/>
</dbReference>
<dbReference type="Gene3D" id="2.130.10.10">
    <property type="entry name" value="YVTN repeat-like/Quinoprotein amine dehydrogenase"/>
    <property type="match status" value="1"/>
</dbReference>
<gene>
    <name evidence="1" type="ORF">SAMN05216226_108157</name>
</gene>
<dbReference type="STRING" id="890420.SAMN05216226_108157"/>
<evidence type="ECO:0000313" key="2">
    <source>
        <dbReference type="Proteomes" id="UP000198856"/>
    </source>
</evidence>
<dbReference type="InterPro" id="IPR002860">
    <property type="entry name" value="BNR_rpt"/>
</dbReference>
<organism evidence="1 2">
    <name type="scientific">Halovenus aranensis</name>
    <dbReference type="NCBI Taxonomy" id="890420"/>
    <lineage>
        <taxon>Archaea</taxon>
        <taxon>Methanobacteriati</taxon>
        <taxon>Methanobacteriota</taxon>
        <taxon>Stenosarchaea group</taxon>
        <taxon>Halobacteria</taxon>
        <taxon>Halobacteriales</taxon>
        <taxon>Haloarculaceae</taxon>
        <taxon>Halovenus</taxon>
    </lineage>
</organism>
<dbReference type="OrthoDB" id="197823at2157"/>
<dbReference type="AlphaFoldDB" id="A0A1G8W9X6"/>
<protein>
    <submittedName>
        <fullName evidence="1">BNR/Asp-box repeat-containing protein</fullName>
    </submittedName>
</protein>
<dbReference type="Pfam" id="PF02012">
    <property type="entry name" value="BNR"/>
    <property type="match status" value="1"/>
</dbReference>
<dbReference type="CDD" id="cd15482">
    <property type="entry name" value="Sialidase_non-viral"/>
    <property type="match status" value="1"/>
</dbReference>
<accession>A0A1G8W9X6</accession>
<name>A0A1G8W9X6_9EURY</name>
<dbReference type="Proteomes" id="UP000198856">
    <property type="component" value="Unassembled WGS sequence"/>
</dbReference>
<dbReference type="RefSeq" id="WP_092702482.1">
    <property type="nucleotide sequence ID" value="NZ_FNFC01000008.1"/>
</dbReference>
<reference evidence="1 2" key="1">
    <citation type="submission" date="2016-10" db="EMBL/GenBank/DDBJ databases">
        <authorList>
            <person name="de Groot N.N."/>
        </authorList>
    </citation>
    <scope>NUCLEOTIDE SEQUENCE [LARGE SCALE GENOMIC DNA]</scope>
    <source>
        <strain evidence="1 2">IBRC-M10015</strain>
    </source>
</reference>
<dbReference type="EMBL" id="FNFC01000008">
    <property type="protein sequence ID" value="SDJ75074.1"/>
    <property type="molecule type" value="Genomic_DNA"/>
</dbReference>
<evidence type="ECO:0000313" key="1">
    <source>
        <dbReference type="EMBL" id="SDJ75074.1"/>
    </source>
</evidence>
<dbReference type="InterPro" id="IPR052025">
    <property type="entry name" value="Xyloglucanase_GH74"/>
</dbReference>
<dbReference type="PANTHER" id="PTHR43739:SF5">
    <property type="entry name" value="EXO-ALPHA-SIALIDASE"/>
    <property type="match status" value="1"/>
</dbReference>